<name>A0AA88P9W3_9TELE</name>
<dbReference type="AlphaFoldDB" id="A0AA88P9W3"/>
<protein>
    <submittedName>
        <fullName evidence="2">Uncharacterized protein</fullName>
    </submittedName>
</protein>
<evidence type="ECO:0000313" key="2">
    <source>
        <dbReference type="EMBL" id="KAK2876962.1"/>
    </source>
</evidence>
<sequence length="98" mass="10159">MPDGAAQKLSLWPGPHVPIRPTLPSPSAGLNEEPLTALAPAGSRSAAGGPFGSRDPSAQVEYLFVSRNHNHGSLATQIPAAIGFMSSLGQRTIVFQIS</sequence>
<proteinExistence type="predicted"/>
<evidence type="ECO:0000256" key="1">
    <source>
        <dbReference type="SAM" id="MobiDB-lite"/>
    </source>
</evidence>
<gene>
    <name evidence="2" type="ORF">Q8A67_021058</name>
</gene>
<dbReference type="EMBL" id="JAUYZG010000020">
    <property type="protein sequence ID" value="KAK2876962.1"/>
    <property type="molecule type" value="Genomic_DNA"/>
</dbReference>
<organism evidence="2 3">
    <name type="scientific">Cirrhinus molitorella</name>
    <name type="common">mud carp</name>
    <dbReference type="NCBI Taxonomy" id="172907"/>
    <lineage>
        <taxon>Eukaryota</taxon>
        <taxon>Metazoa</taxon>
        <taxon>Chordata</taxon>
        <taxon>Craniata</taxon>
        <taxon>Vertebrata</taxon>
        <taxon>Euteleostomi</taxon>
        <taxon>Actinopterygii</taxon>
        <taxon>Neopterygii</taxon>
        <taxon>Teleostei</taxon>
        <taxon>Ostariophysi</taxon>
        <taxon>Cypriniformes</taxon>
        <taxon>Cyprinidae</taxon>
        <taxon>Labeoninae</taxon>
        <taxon>Labeonini</taxon>
        <taxon>Cirrhinus</taxon>
    </lineage>
</organism>
<reference evidence="2" key="1">
    <citation type="submission" date="2023-08" db="EMBL/GenBank/DDBJ databases">
        <title>Chromosome-level Genome Assembly of mud carp (Cirrhinus molitorella).</title>
        <authorList>
            <person name="Liu H."/>
        </authorList>
    </citation>
    <scope>NUCLEOTIDE SEQUENCE</scope>
    <source>
        <strain evidence="2">Prfri</strain>
        <tissue evidence="2">Muscle</tissue>
    </source>
</reference>
<dbReference type="Proteomes" id="UP001187343">
    <property type="component" value="Unassembled WGS sequence"/>
</dbReference>
<feature type="compositionally biased region" description="Pro residues" evidence="1">
    <location>
        <begin position="15"/>
        <end position="24"/>
    </location>
</feature>
<feature type="region of interest" description="Disordered" evidence="1">
    <location>
        <begin position="1"/>
        <end position="33"/>
    </location>
</feature>
<comment type="caution">
    <text evidence="2">The sequence shown here is derived from an EMBL/GenBank/DDBJ whole genome shotgun (WGS) entry which is preliminary data.</text>
</comment>
<keyword evidence="3" id="KW-1185">Reference proteome</keyword>
<evidence type="ECO:0000313" key="3">
    <source>
        <dbReference type="Proteomes" id="UP001187343"/>
    </source>
</evidence>
<accession>A0AA88P9W3</accession>